<dbReference type="EMBL" id="MT141177">
    <property type="protein sequence ID" value="QJA55744.1"/>
    <property type="molecule type" value="Genomic_DNA"/>
</dbReference>
<dbReference type="AlphaFoldDB" id="A0A6M3IE94"/>
<name>A0A6M3IE94_9ZZZZ</name>
<sequence>MPKYKLYLSGGRTKVLKAKTPLQAKYKYYGSDDHFKTERGVLRAEKYKKKR</sequence>
<protein>
    <submittedName>
        <fullName evidence="1">Uncharacterized protein</fullName>
    </submittedName>
</protein>
<evidence type="ECO:0000313" key="1">
    <source>
        <dbReference type="EMBL" id="QJA55744.1"/>
    </source>
</evidence>
<gene>
    <name evidence="1" type="ORF">MM415B01995_0010</name>
</gene>
<accession>A0A6M3IE94</accession>
<organism evidence="1">
    <name type="scientific">viral metagenome</name>
    <dbReference type="NCBI Taxonomy" id="1070528"/>
    <lineage>
        <taxon>unclassified sequences</taxon>
        <taxon>metagenomes</taxon>
        <taxon>organismal metagenomes</taxon>
    </lineage>
</organism>
<proteinExistence type="predicted"/>
<reference evidence="1" key="1">
    <citation type="submission" date="2020-03" db="EMBL/GenBank/DDBJ databases">
        <title>The deep terrestrial virosphere.</title>
        <authorList>
            <person name="Holmfeldt K."/>
            <person name="Nilsson E."/>
            <person name="Simone D."/>
            <person name="Lopez-Fernandez M."/>
            <person name="Wu X."/>
            <person name="de Brujin I."/>
            <person name="Lundin D."/>
            <person name="Andersson A."/>
            <person name="Bertilsson S."/>
            <person name="Dopson M."/>
        </authorList>
    </citation>
    <scope>NUCLEOTIDE SEQUENCE</scope>
    <source>
        <strain evidence="1">MM415B01995</strain>
    </source>
</reference>